<name>A0ABY6G388_9MICO</name>
<dbReference type="EMBL" id="CP107020">
    <property type="protein sequence ID" value="UYG17276.1"/>
    <property type="molecule type" value="Genomic_DNA"/>
</dbReference>
<sequence length="112" mass="11644">MSAPAAVKPMAHQKECWNAPVSAACAPAAPAPDATPAPAAVAAPVRITASTAVPNDPPTCWAIRVMMLASGRVVLDLEVDLSAQSGHALGEEMRRLPEFIELREQVAGAIEH</sequence>
<reference evidence="1" key="1">
    <citation type="submission" date="2022-10" db="EMBL/GenBank/DDBJ databases">
        <title>Whole-Genome Sequencing of Brachybacterium huguangmaarense BRM-3, Isolated from Betula schmidtii.</title>
        <authorList>
            <person name="Haam D."/>
        </authorList>
    </citation>
    <scope>NUCLEOTIDE SEQUENCE</scope>
    <source>
        <strain evidence="1">BRM-3</strain>
    </source>
</reference>
<keyword evidence="2" id="KW-1185">Reference proteome</keyword>
<dbReference type="RefSeq" id="WP_263594485.1">
    <property type="nucleotide sequence ID" value="NZ_CP107020.1"/>
</dbReference>
<accession>A0ABY6G388</accession>
<dbReference type="Proteomes" id="UP001164305">
    <property type="component" value="Chromosome"/>
</dbReference>
<evidence type="ECO:0000313" key="1">
    <source>
        <dbReference type="EMBL" id="UYG17276.1"/>
    </source>
</evidence>
<organism evidence="1 2">
    <name type="scientific">Brachybacterium huguangmaarense</name>
    <dbReference type="NCBI Taxonomy" id="1652028"/>
    <lineage>
        <taxon>Bacteria</taxon>
        <taxon>Bacillati</taxon>
        <taxon>Actinomycetota</taxon>
        <taxon>Actinomycetes</taxon>
        <taxon>Micrococcales</taxon>
        <taxon>Dermabacteraceae</taxon>
        <taxon>Brachybacterium</taxon>
    </lineage>
</organism>
<evidence type="ECO:0000313" key="2">
    <source>
        <dbReference type="Proteomes" id="UP001164305"/>
    </source>
</evidence>
<protein>
    <submittedName>
        <fullName evidence="1">Uncharacterized protein</fullName>
    </submittedName>
</protein>
<gene>
    <name evidence="1" type="ORF">BRM3_02245</name>
</gene>
<proteinExistence type="predicted"/>